<dbReference type="InterPro" id="IPR036034">
    <property type="entry name" value="PDZ_sf"/>
</dbReference>
<gene>
    <name evidence="5" type="ORF">DWX20_07600</name>
</gene>
<dbReference type="InterPro" id="IPR001940">
    <property type="entry name" value="Peptidase_S1C"/>
</dbReference>
<dbReference type="GO" id="GO:0004252">
    <property type="term" value="F:serine-type endopeptidase activity"/>
    <property type="evidence" value="ECO:0007669"/>
    <property type="project" value="InterPro"/>
</dbReference>
<comment type="caution">
    <text evidence="5">The sequence shown here is derived from an EMBL/GenBank/DDBJ whole genome shotgun (WGS) entry which is preliminary data.</text>
</comment>
<dbReference type="AlphaFoldDB" id="A0A412PCV7"/>
<keyword evidence="3" id="KW-0378">Hydrolase</keyword>
<sequence>MMKKLMPVALALLLVWNLVLTIMLIRNLQKNTTGNSTLEDMNSINYTTSDYTSAIEKSRSSVVTVESDGSYYSGIIIAKEKETVHILTTAKATKNGSPNVVFDSGVRVSSTVIGDDGESGVAVIQVTTNFEVKPFTILDTTALAQGANVVVMSGRNLTTGSAVVSSGIVSEPGVWRMNGTTTWLSSMLEMDTPITSIQEGGAVIDLNGSLVGVVASQPFQGNSRMEYAITANEIKLIYNALKTNGKVTRGALGVVVRNVSSMLAYEKNAQGINIDMKTGVYVQTVVEKKDAGDDLQVGDIITMIDGIEISSYQDVLARMYMHSAGDTVNVSIIRGGESKQIGVALQ</sequence>
<reference evidence="5 6" key="1">
    <citation type="submission" date="2018-08" db="EMBL/GenBank/DDBJ databases">
        <title>A genome reference for cultivated species of the human gut microbiota.</title>
        <authorList>
            <person name="Zou Y."/>
            <person name="Xue W."/>
            <person name="Luo G."/>
        </authorList>
    </citation>
    <scope>NUCLEOTIDE SEQUENCE [LARGE SCALE GENOMIC DNA]</scope>
    <source>
        <strain evidence="5 6">AF18-46</strain>
    </source>
</reference>
<protein>
    <submittedName>
        <fullName evidence="5">Serine protease</fullName>
    </submittedName>
</protein>
<dbReference type="PANTHER" id="PTHR22939">
    <property type="entry name" value="SERINE PROTEASE FAMILY S1C HTRA-RELATED"/>
    <property type="match status" value="1"/>
</dbReference>
<name>A0A412PCV7_9FIRM</name>
<dbReference type="Gene3D" id="2.30.42.10">
    <property type="match status" value="1"/>
</dbReference>
<dbReference type="RefSeq" id="WP_118765065.1">
    <property type="nucleotide sequence ID" value="NZ_CABJCF010000003.1"/>
</dbReference>
<dbReference type="Pfam" id="PF13180">
    <property type="entry name" value="PDZ_2"/>
    <property type="match status" value="1"/>
</dbReference>
<evidence type="ECO:0000313" key="5">
    <source>
        <dbReference type="EMBL" id="RGT55022.1"/>
    </source>
</evidence>
<dbReference type="PRINTS" id="PR00834">
    <property type="entry name" value="PROTEASES2C"/>
</dbReference>
<accession>A0A412PCV7</accession>
<dbReference type="Pfam" id="PF13365">
    <property type="entry name" value="Trypsin_2"/>
    <property type="match status" value="1"/>
</dbReference>
<dbReference type="EMBL" id="QRWX01000003">
    <property type="protein sequence ID" value="RGT55022.1"/>
    <property type="molecule type" value="Genomic_DNA"/>
</dbReference>
<feature type="domain" description="PDZ" evidence="4">
    <location>
        <begin position="262"/>
        <end position="336"/>
    </location>
</feature>
<dbReference type="Gene3D" id="2.40.10.120">
    <property type="match status" value="1"/>
</dbReference>
<organism evidence="5 6">
    <name type="scientific">Solobacterium moorei</name>
    <dbReference type="NCBI Taxonomy" id="102148"/>
    <lineage>
        <taxon>Bacteria</taxon>
        <taxon>Bacillati</taxon>
        <taxon>Bacillota</taxon>
        <taxon>Erysipelotrichia</taxon>
        <taxon>Erysipelotrichales</taxon>
        <taxon>Erysipelotrichaceae</taxon>
        <taxon>Solobacterium</taxon>
    </lineage>
</organism>
<dbReference type="SUPFAM" id="SSF50494">
    <property type="entry name" value="Trypsin-like serine proteases"/>
    <property type="match status" value="1"/>
</dbReference>
<dbReference type="PANTHER" id="PTHR22939:SF129">
    <property type="entry name" value="SERINE PROTEASE HTRA2, MITOCHONDRIAL"/>
    <property type="match status" value="1"/>
</dbReference>
<dbReference type="SUPFAM" id="SSF50156">
    <property type="entry name" value="PDZ domain-like"/>
    <property type="match status" value="1"/>
</dbReference>
<dbReference type="InterPro" id="IPR009003">
    <property type="entry name" value="Peptidase_S1_PA"/>
</dbReference>
<evidence type="ECO:0000256" key="3">
    <source>
        <dbReference type="ARBA" id="ARBA00022801"/>
    </source>
</evidence>
<dbReference type="PROSITE" id="PS50106">
    <property type="entry name" value="PDZ"/>
    <property type="match status" value="1"/>
</dbReference>
<dbReference type="InterPro" id="IPR001478">
    <property type="entry name" value="PDZ"/>
</dbReference>
<evidence type="ECO:0000259" key="4">
    <source>
        <dbReference type="PROSITE" id="PS50106"/>
    </source>
</evidence>
<evidence type="ECO:0000256" key="1">
    <source>
        <dbReference type="ARBA" id="ARBA00010541"/>
    </source>
</evidence>
<dbReference type="GO" id="GO:0006515">
    <property type="term" value="P:protein quality control for misfolded or incompletely synthesized proteins"/>
    <property type="evidence" value="ECO:0007669"/>
    <property type="project" value="TreeGrafter"/>
</dbReference>
<comment type="similarity">
    <text evidence="1">Belongs to the peptidase S1C family.</text>
</comment>
<dbReference type="Proteomes" id="UP000284731">
    <property type="component" value="Unassembled WGS sequence"/>
</dbReference>
<proteinExistence type="inferred from homology"/>
<dbReference type="SMART" id="SM00228">
    <property type="entry name" value="PDZ"/>
    <property type="match status" value="1"/>
</dbReference>
<evidence type="ECO:0000313" key="6">
    <source>
        <dbReference type="Proteomes" id="UP000284731"/>
    </source>
</evidence>
<evidence type="ECO:0000256" key="2">
    <source>
        <dbReference type="ARBA" id="ARBA00022670"/>
    </source>
</evidence>
<keyword evidence="2 5" id="KW-0645">Protease</keyword>
<dbReference type="GO" id="GO:0042597">
    <property type="term" value="C:periplasmic space"/>
    <property type="evidence" value="ECO:0007669"/>
    <property type="project" value="TreeGrafter"/>
</dbReference>